<feature type="signal peptide" evidence="2">
    <location>
        <begin position="1"/>
        <end position="30"/>
    </location>
</feature>
<name>A0A7H1BI48_9ACTN</name>
<dbReference type="EMBL" id="CP061281">
    <property type="protein sequence ID" value="QNS08403.1"/>
    <property type="molecule type" value="Genomic_DNA"/>
</dbReference>
<keyword evidence="1" id="KW-0472">Membrane</keyword>
<dbReference type="InterPro" id="IPR012338">
    <property type="entry name" value="Beta-lactam/transpept-like"/>
</dbReference>
<keyword evidence="1" id="KW-0812">Transmembrane</keyword>
<evidence type="ECO:0000313" key="5">
    <source>
        <dbReference type="Proteomes" id="UP000516428"/>
    </source>
</evidence>
<feature type="chain" id="PRO_5028982149" evidence="2">
    <location>
        <begin position="31"/>
        <end position="512"/>
    </location>
</feature>
<organism evidence="4 5">
    <name type="scientific">Streptomyces xanthii</name>
    <dbReference type="NCBI Taxonomy" id="2768069"/>
    <lineage>
        <taxon>Bacteria</taxon>
        <taxon>Bacillati</taxon>
        <taxon>Actinomycetota</taxon>
        <taxon>Actinomycetes</taxon>
        <taxon>Kitasatosporales</taxon>
        <taxon>Streptomycetaceae</taxon>
        <taxon>Streptomyces</taxon>
    </lineage>
</organism>
<keyword evidence="5" id="KW-1185">Reference proteome</keyword>
<dbReference type="RefSeq" id="WP_188341064.1">
    <property type="nucleotide sequence ID" value="NZ_CP061281.1"/>
</dbReference>
<keyword evidence="2" id="KW-0732">Signal</keyword>
<dbReference type="AlphaFoldDB" id="A0A7H1BI48"/>
<proteinExistence type="predicted"/>
<evidence type="ECO:0000313" key="4">
    <source>
        <dbReference type="EMBL" id="QNS08403.1"/>
    </source>
</evidence>
<feature type="domain" description="Beta-lactamase-related" evidence="3">
    <location>
        <begin position="40"/>
        <end position="364"/>
    </location>
</feature>
<keyword evidence="1" id="KW-1133">Transmembrane helix</keyword>
<dbReference type="Gene3D" id="3.40.710.10">
    <property type="entry name" value="DD-peptidase/beta-lactamase superfamily"/>
    <property type="match status" value="1"/>
</dbReference>
<evidence type="ECO:0000256" key="2">
    <source>
        <dbReference type="SAM" id="SignalP"/>
    </source>
</evidence>
<dbReference type="SUPFAM" id="SSF56601">
    <property type="entry name" value="beta-lactamase/transpeptidase-like"/>
    <property type="match status" value="1"/>
</dbReference>
<evidence type="ECO:0000256" key="1">
    <source>
        <dbReference type="SAM" id="Phobius"/>
    </source>
</evidence>
<feature type="transmembrane region" description="Helical" evidence="1">
    <location>
        <begin position="393"/>
        <end position="413"/>
    </location>
</feature>
<dbReference type="InterPro" id="IPR050491">
    <property type="entry name" value="AmpC-like"/>
</dbReference>
<gene>
    <name evidence="4" type="ORF">IAG42_35660</name>
</gene>
<dbReference type="PANTHER" id="PTHR46825">
    <property type="entry name" value="D-ALANYL-D-ALANINE-CARBOXYPEPTIDASE/ENDOPEPTIDASE AMPH"/>
    <property type="match status" value="1"/>
</dbReference>
<evidence type="ECO:0000259" key="3">
    <source>
        <dbReference type="Pfam" id="PF00144"/>
    </source>
</evidence>
<dbReference type="Pfam" id="PF00144">
    <property type="entry name" value="Beta-lactamase"/>
    <property type="match status" value="1"/>
</dbReference>
<accession>A0A7H1BI48</accession>
<dbReference type="KEGG" id="sxn:IAG42_35660"/>
<dbReference type="PANTHER" id="PTHR46825:SF8">
    <property type="entry name" value="BETA-LACTAMASE-RELATED"/>
    <property type="match status" value="1"/>
</dbReference>
<dbReference type="InterPro" id="IPR001466">
    <property type="entry name" value="Beta-lactam-related"/>
</dbReference>
<feature type="transmembrane region" description="Helical" evidence="1">
    <location>
        <begin position="470"/>
        <end position="490"/>
    </location>
</feature>
<protein>
    <submittedName>
        <fullName evidence="4">Beta-lactamase family protein</fullName>
    </submittedName>
</protein>
<reference evidence="4 5" key="1">
    <citation type="submission" date="2020-09" db="EMBL/GenBank/DDBJ databases">
        <title>A novel species.</title>
        <authorList>
            <person name="Gao J."/>
        </authorList>
    </citation>
    <scope>NUCLEOTIDE SEQUENCE [LARGE SCALE GENOMIC DNA]</scope>
    <source>
        <strain evidence="4 5">CRXT-Y-14</strain>
    </source>
</reference>
<sequence length="512" mass="53881">MPTRQRLRRAAALSLALLLSLLLPAPLASAAAAPTVYSELDAFIRERMNATGTPGLSYAVVSPDGPVHERSWGRDGHGATVTADTPFLWGSVAKPITATAVMTLVQKGRLALDDRVVDHLPDFRFGGHEHASKVTVRHLLAHTSGIPASATFKVTDCHDPECLPPAERAAALNDVAPLGAPGTKYAYTSANYLLLAAVVEAVTQGPYSDYLRTSVLGPAGMNGAVADGSSARAQHLPPGHQVMWGMPAAIADGYDGHGAAYGYTGGDLHDLAAFAALQLRSGKAPNGERILSEESVRLMRTEGALRPTGEGTGYGFGWRVGGLKAPLDRAIWHTGASPGYSAMLFLLPEQNQALVLQQNLHGLLQDETIMDVGFGAARILAGGDAPAGPPSTWLYDVTIWGTTALAVLMLLTAAHSARVLIRRPTRPTSQARDFATTALWVMAGAVPGTLLAILANLLGADQARIWFPDVFIAACVAAGAGAALVALRLASTIVMIRRSRSWRAPSRQRETG</sequence>
<dbReference type="Proteomes" id="UP000516428">
    <property type="component" value="Chromosome"/>
</dbReference>
<feature type="transmembrane region" description="Helical" evidence="1">
    <location>
        <begin position="434"/>
        <end position="458"/>
    </location>
</feature>